<name>A0A9W8TRF4_9PEZI</name>
<keyword evidence="4" id="KW-1185">Reference proteome</keyword>
<dbReference type="Proteomes" id="UP001148614">
    <property type="component" value="Unassembled WGS sequence"/>
</dbReference>
<dbReference type="Gene3D" id="1.20.58.340">
    <property type="entry name" value="Magnesium transport protein CorA, transmembrane region"/>
    <property type="match status" value="1"/>
</dbReference>
<protein>
    <submittedName>
        <fullName evidence="3">Uncharacterized protein</fullName>
    </submittedName>
</protein>
<keyword evidence="2" id="KW-1133">Transmembrane helix</keyword>
<dbReference type="AlphaFoldDB" id="A0A9W8TRF4"/>
<evidence type="ECO:0000313" key="3">
    <source>
        <dbReference type="EMBL" id="KAJ3580538.1"/>
    </source>
</evidence>
<organism evidence="3 4">
    <name type="scientific">Xylaria arbuscula</name>
    <dbReference type="NCBI Taxonomy" id="114810"/>
    <lineage>
        <taxon>Eukaryota</taxon>
        <taxon>Fungi</taxon>
        <taxon>Dikarya</taxon>
        <taxon>Ascomycota</taxon>
        <taxon>Pezizomycotina</taxon>
        <taxon>Sordariomycetes</taxon>
        <taxon>Xylariomycetidae</taxon>
        <taxon>Xylariales</taxon>
        <taxon>Xylariaceae</taxon>
        <taxon>Xylaria</taxon>
    </lineage>
</organism>
<dbReference type="VEuPathDB" id="FungiDB:F4678DRAFT_319209"/>
<evidence type="ECO:0000256" key="1">
    <source>
        <dbReference type="SAM" id="MobiDB-lite"/>
    </source>
</evidence>
<dbReference type="EMBL" id="JANPWZ010000001">
    <property type="protein sequence ID" value="KAJ3580538.1"/>
    <property type="molecule type" value="Genomic_DNA"/>
</dbReference>
<feature type="transmembrane region" description="Helical" evidence="2">
    <location>
        <begin position="430"/>
        <end position="453"/>
    </location>
</feature>
<reference evidence="3" key="1">
    <citation type="submission" date="2022-07" db="EMBL/GenBank/DDBJ databases">
        <title>Genome Sequence of Xylaria arbuscula.</title>
        <authorList>
            <person name="Buettner E."/>
        </authorList>
    </citation>
    <scope>NUCLEOTIDE SEQUENCE</scope>
    <source>
        <strain evidence="3">VT107</strain>
    </source>
</reference>
<sequence length="493" mass="56044">MDWLRSDDTLWEKNLTWMEFEPAKSTVLLLSKSGNVSQYGFSPSDSMVSLRSEKAELSAREYTVQSDQDWEAWLDQASLTVNRGLGARADTGGPDPGVLLYLPFSESTFRRLIRTFKIHGTIARTISRNTSCAFIRKFHSGSFPDEKSIVYNCRSSASWDEDLSLSVTFSLRTLTTHAVIYGCNSRITEEITNRLSTSDVSSLHPMLLVVLFAEIERNRLDRLVRDKISKLFQQIVNISTKRDVSTLENQDFSSQSLSLAMSIRDWLQMGERRNELQTFKRKMCDMMEHLDEFQEKYLNLEKNEENFAASLDADTLSGLRETGMRMKERLKHLVDEFDELIGKCTTMIDGVGPASQLEWNQIGRRDTMTNLAISQNGLEVAQHTRRDSELMKSIALLTMVFLPATFVATLFSMGIFQWNGSHGENLNVSPYIWLYVVVTVVITSATLGAWYIWVIRRDAPDNSQSVEKDVEAQRTGQSEKVMMSPASSNSTRT</sequence>
<accession>A0A9W8TRF4</accession>
<feature type="transmembrane region" description="Helical" evidence="2">
    <location>
        <begin position="394"/>
        <end position="418"/>
    </location>
</feature>
<proteinExistence type="predicted"/>
<feature type="region of interest" description="Disordered" evidence="1">
    <location>
        <begin position="463"/>
        <end position="493"/>
    </location>
</feature>
<gene>
    <name evidence="3" type="ORF">NPX13_g24</name>
</gene>
<keyword evidence="2" id="KW-0472">Membrane</keyword>
<comment type="caution">
    <text evidence="3">The sequence shown here is derived from an EMBL/GenBank/DDBJ whole genome shotgun (WGS) entry which is preliminary data.</text>
</comment>
<evidence type="ECO:0000256" key="2">
    <source>
        <dbReference type="SAM" id="Phobius"/>
    </source>
</evidence>
<feature type="compositionally biased region" description="Basic and acidic residues" evidence="1">
    <location>
        <begin position="463"/>
        <end position="472"/>
    </location>
</feature>
<evidence type="ECO:0000313" key="4">
    <source>
        <dbReference type="Proteomes" id="UP001148614"/>
    </source>
</evidence>
<keyword evidence="2" id="KW-0812">Transmembrane</keyword>